<feature type="compositionally biased region" description="Basic and acidic residues" evidence="6">
    <location>
        <begin position="395"/>
        <end position="409"/>
    </location>
</feature>
<keyword evidence="10" id="KW-1185">Reference proteome</keyword>
<evidence type="ECO:0000256" key="5">
    <source>
        <dbReference type="ARBA" id="ARBA00023242"/>
    </source>
</evidence>
<evidence type="ECO:0000256" key="4">
    <source>
        <dbReference type="ARBA" id="ARBA00023136"/>
    </source>
</evidence>
<keyword evidence="3 7" id="KW-1133">Transmembrane helix</keyword>
<feature type="transmembrane region" description="Helical" evidence="7">
    <location>
        <begin position="204"/>
        <end position="221"/>
    </location>
</feature>
<sequence>MFDGTLNEDTADRIAHSRLSRFRKQTHAKDDGTQDEVFCDTCRGHQRVVYQLLSNYIPDEDDDNYQAFYDDADGYRQRVEERYPVACAACAEKVQGILSRQNYKFKSSLLNSTLSKSRGDSIRPTRKYPKLSWIFLGACWAGSQLAWFFIELEGLYTRQPLLNAQEIRRGDIARAFSKSLALLSWPGFMDLRKLSVNMTDHEKSVMLIAVLLTTSLAGLFWDRTLGAIQVSPRRNVRIQWFYSWSRLGAALLLSLQLAVLAGLLSTGYNLQALGFTLLLHALCILAFIQGKTIHESPEVDIRYSGSPRTTSHQSMEQDIKRDGSKVTAGSFGQESPRPQPQVFRSSTDPFLERPESPSWQHEERLGLGSDVNTLRWSPAKPVDSARSSTQFGMYREPRQSSGFRERSEGSDPYATAGLSRAHSAPLTSSGTTDNRFRSRAYEPSPLANPSVITSMGLSSMSLGSFFGFPSAKFQPPENLFAHRSASGETGTKTDVWSYRKQGDSGFSGASSTQANRRRPLVDDDDDRHSFKDRTMDMDEDNDLSWTFGSSSRIGENSKSYAGRGAIAPQRYFPPEPETGLEDNFFGVVKIVDDYLPPASEPRTIAARNLMLKKRMARRWLVLAVVCRLAPLWMDNSSWGAQLSTACTCGFVAVLAHATAFWVLDEYRAFMGWNAKSVEPADKKKVADPFAPTSTDVLLSNILLILLITRILNVGWIALVRGTTSEEENVLSCILMAVQWIWPWSMDSTRAAVAARVAGWIHDGLILTLLLVLVATGAKMTGESARSKLHSRQKH</sequence>
<dbReference type="GO" id="GO:0034506">
    <property type="term" value="C:chromosome, centromeric core domain"/>
    <property type="evidence" value="ECO:0007669"/>
    <property type="project" value="TreeGrafter"/>
</dbReference>
<comment type="caution">
    <text evidence="9">The sequence shown here is derived from an EMBL/GenBank/DDBJ whole genome shotgun (WGS) entry which is preliminary data.</text>
</comment>
<dbReference type="InterPro" id="IPR042321">
    <property type="entry name" value="Ima1"/>
</dbReference>
<feature type="transmembrane region" description="Helical" evidence="7">
    <location>
        <begin position="756"/>
        <end position="777"/>
    </location>
</feature>
<dbReference type="OrthoDB" id="5966927at2759"/>
<evidence type="ECO:0000256" key="1">
    <source>
        <dbReference type="ARBA" id="ARBA00004473"/>
    </source>
</evidence>
<evidence type="ECO:0000256" key="6">
    <source>
        <dbReference type="SAM" id="MobiDB-lite"/>
    </source>
</evidence>
<feature type="transmembrane region" description="Helical" evidence="7">
    <location>
        <begin position="270"/>
        <end position="288"/>
    </location>
</feature>
<organism evidence="9 10">
    <name type="scientific">Entomortierella parvispora</name>
    <dbReference type="NCBI Taxonomy" id="205924"/>
    <lineage>
        <taxon>Eukaryota</taxon>
        <taxon>Fungi</taxon>
        <taxon>Fungi incertae sedis</taxon>
        <taxon>Mucoromycota</taxon>
        <taxon>Mortierellomycotina</taxon>
        <taxon>Mortierellomycetes</taxon>
        <taxon>Mortierellales</taxon>
        <taxon>Mortierellaceae</taxon>
        <taxon>Entomortierella</taxon>
    </lineage>
</organism>
<keyword evidence="2 7" id="KW-0812">Transmembrane</keyword>
<reference evidence="9" key="1">
    <citation type="submission" date="2021-11" db="EMBL/GenBank/DDBJ databases">
        <authorList>
            <person name="Herlambang A."/>
            <person name="Guo Y."/>
            <person name="Takashima Y."/>
            <person name="Nishizawa T."/>
        </authorList>
    </citation>
    <scope>NUCLEOTIDE SEQUENCE</scope>
    <source>
        <strain evidence="9">E1425</strain>
    </source>
</reference>
<evidence type="ECO:0000313" key="9">
    <source>
        <dbReference type="EMBL" id="GJJ71086.1"/>
    </source>
</evidence>
<comment type="subcellular location">
    <subcellularLocation>
        <location evidence="1">Nucleus inner membrane</location>
        <topology evidence="1">Multi-pass membrane protein</topology>
    </subcellularLocation>
</comment>
<dbReference type="GO" id="GO:0044732">
    <property type="term" value="C:mitotic spindle pole body"/>
    <property type="evidence" value="ECO:0007669"/>
    <property type="project" value="TreeGrafter"/>
</dbReference>
<feature type="transmembrane region" description="Helical" evidence="7">
    <location>
        <begin position="616"/>
        <end position="633"/>
    </location>
</feature>
<feature type="region of interest" description="Disordered" evidence="6">
    <location>
        <begin position="299"/>
        <end position="447"/>
    </location>
</feature>
<keyword evidence="4 7" id="KW-0472">Membrane</keyword>
<feature type="transmembrane region" description="Helical" evidence="7">
    <location>
        <begin position="241"/>
        <end position="264"/>
    </location>
</feature>
<evidence type="ECO:0000256" key="2">
    <source>
        <dbReference type="ARBA" id="ARBA00022692"/>
    </source>
</evidence>
<dbReference type="GO" id="GO:0034992">
    <property type="term" value="C:microtubule organizing center attachment site"/>
    <property type="evidence" value="ECO:0007669"/>
    <property type="project" value="TreeGrafter"/>
</dbReference>
<dbReference type="PANTHER" id="PTHR28538:SF1">
    <property type="entry name" value="INTEGRAL INNER NUCLEAR MEMBRANE PROTEIN IMA1"/>
    <property type="match status" value="1"/>
</dbReference>
<dbReference type="Proteomes" id="UP000827284">
    <property type="component" value="Unassembled WGS sequence"/>
</dbReference>
<dbReference type="GO" id="GO:0005637">
    <property type="term" value="C:nuclear inner membrane"/>
    <property type="evidence" value="ECO:0007669"/>
    <property type="project" value="UniProtKB-SubCell"/>
</dbReference>
<dbReference type="GO" id="GO:0071765">
    <property type="term" value="P:nuclear inner membrane organization"/>
    <property type="evidence" value="ECO:0007669"/>
    <property type="project" value="InterPro"/>
</dbReference>
<feature type="compositionally biased region" description="Basic and acidic residues" evidence="6">
    <location>
        <begin position="350"/>
        <end position="365"/>
    </location>
</feature>
<feature type="compositionally biased region" description="Basic and acidic residues" evidence="6">
    <location>
        <begin position="315"/>
        <end position="324"/>
    </location>
</feature>
<accession>A0A9P3H6S3</accession>
<feature type="transmembrane region" description="Helical" evidence="7">
    <location>
        <begin position="131"/>
        <end position="150"/>
    </location>
</feature>
<reference evidence="9" key="2">
    <citation type="journal article" date="2022" name="Microbiol. Resour. Announc.">
        <title>Whole-Genome Sequence of Entomortierella parvispora E1425, a Mucoromycotan Fungus Associated with Burkholderiaceae-Related Endosymbiotic Bacteria.</title>
        <authorList>
            <person name="Herlambang A."/>
            <person name="Guo Y."/>
            <person name="Takashima Y."/>
            <person name="Narisawa K."/>
            <person name="Ohta H."/>
            <person name="Nishizawa T."/>
        </authorList>
    </citation>
    <scope>NUCLEOTIDE SEQUENCE</scope>
    <source>
        <strain evidence="9">E1425</strain>
    </source>
</reference>
<dbReference type="Pfam" id="PF09779">
    <property type="entry name" value="Ima1_N"/>
    <property type="match status" value="1"/>
</dbReference>
<dbReference type="InterPro" id="IPR018617">
    <property type="entry name" value="Ima1_N"/>
</dbReference>
<dbReference type="EMBL" id="BQFW01000004">
    <property type="protein sequence ID" value="GJJ71086.1"/>
    <property type="molecule type" value="Genomic_DNA"/>
</dbReference>
<feature type="domain" description="Ima1 N-terminal" evidence="8">
    <location>
        <begin position="13"/>
        <end position="94"/>
    </location>
</feature>
<gene>
    <name evidence="9" type="ORF">EMPS_03436</name>
</gene>
<feature type="region of interest" description="Disordered" evidence="6">
    <location>
        <begin position="498"/>
        <end position="535"/>
    </location>
</feature>
<feature type="compositionally biased region" description="Basic and acidic residues" evidence="6">
    <location>
        <begin position="526"/>
        <end position="535"/>
    </location>
</feature>
<evidence type="ECO:0000256" key="3">
    <source>
        <dbReference type="ARBA" id="ARBA00022989"/>
    </source>
</evidence>
<dbReference type="AlphaFoldDB" id="A0A9P3H6S3"/>
<name>A0A9P3H6S3_9FUNG</name>
<evidence type="ECO:0000259" key="8">
    <source>
        <dbReference type="Pfam" id="PF09779"/>
    </source>
</evidence>
<evidence type="ECO:0000256" key="7">
    <source>
        <dbReference type="SAM" id="Phobius"/>
    </source>
</evidence>
<dbReference type="PANTHER" id="PTHR28538">
    <property type="entry name" value="INTEGRAL INNER NUCLEAR MEMBRANE PROTEIN IMA1"/>
    <property type="match status" value="1"/>
</dbReference>
<protein>
    <recommendedName>
        <fullName evidence="8">Ima1 N-terminal domain-containing protein</fullName>
    </recommendedName>
</protein>
<proteinExistence type="predicted"/>
<feature type="transmembrane region" description="Helical" evidence="7">
    <location>
        <begin position="697"/>
        <end position="719"/>
    </location>
</feature>
<keyword evidence="5" id="KW-0539">Nucleus</keyword>
<evidence type="ECO:0000313" key="10">
    <source>
        <dbReference type="Proteomes" id="UP000827284"/>
    </source>
</evidence>